<evidence type="ECO:0000256" key="4">
    <source>
        <dbReference type="ARBA" id="ARBA00023136"/>
    </source>
</evidence>
<gene>
    <name evidence="5" type="ORF">GCM10009547_19560</name>
</gene>
<evidence type="ECO:0000256" key="3">
    <source>
        <dbReference type="ARBA" id="ARBA00023121"/>
    </source>
</evidence>
<sequence>MIALLSAVDLVAKVVDRGPLSARDLKKRAKEVAEASWASDAVRKAVQASQAAILAAVAASGAVASSGS</sequence>
<evidence type="ECO:0000313" key="6">
    <source>
        <dbReference type="Proteomes" id="UP001500957"/>
    </source>
</evidence>
<comment type="subcellular location">
    <subcellularLocation>
        <location evidence="1">Golgi apparatus membrane</location>
        <topology evidence="1">Peripheral membrane protein</topology>
        <orientation evidence="1">Cytoplasmic side</orientation>
    </subcellularLocation>
</comment>
<evidence type="ECO:0000313" key="5">
    <source>
        <dbReference type="EMBL" id="GAA0617420.1"/>
    </source>
</evidence>
<keyword evidence="6" id="KW-1185">Reference proteome</keyword>
<reference evidence="5 6" key="1">
    <citation type="journal article" date="2019" name="Int. J. Syst. Evol. Microbiol.">
        <title>The Global Catalogue of Microorganisms (GCM) 10K type strain sequencing project: providing services to taxonomists for standard genome sequencing and annotation.</title>
        <authorList>
            <consortium name="The Broad Institute Genomics Platform"/>
            <consortium name="The Broad Institute Genome Sequencing Center for Infectious Disease"/>
            <person name="Wu L."/>
            <person name="Ma J."/>
        </authorList>
    </citation>
    <scope>NUCLEOTIDE SEQUENCE [LARGE SCALE GENOMIC DNA]</scope>
    <source>
        <strain evidence="5 6">JCM 10671</strain>
    </source>
</reference>
<organism evidence="5 6">
    <name type="scientific">Sporichthya brevicatena</name>
    <dbReference type="NCBI Taxonomy" id="171442"/>
    <lineage>
        <taxon>Bacteria</taxon>
        <taxon>Bacillati</taxon>
        <taxon>Actinomycetota</taxon>
        <taxon>Actinomycetes</taxon>
        <taxon>Sporichthyales</taxon>
        <taxon>Sporichthyaceae</taxon>
        <taxon>Sporichthya</taxon>
    </lineage>
</organism>
<dbReference type="InterPro" id="IPR038261">
    <property type="entry name" value="GPP34-like_sf"/>
</dbReference>
<evidence type="ECO:0000256" key="2">
    <source>
        <dbReference type="ARBA" id="ARBA00023034"/>
    </source>
</evidence>
<dbReference type="Pfam" id="PF05719">
    <property type="entry name" value="GPP34"/>
    <property type="match status" value="1"/>
</dbReference>
<keyword evidence="2" id="KW-0333">Golgi apparatus</keyword>
<name>A0ABN1GRS4_9ACTN</name>
<proteinExistence type="predicted"/>
<keyword evidence="4" id="KW-0472">Membrane</keyword>
<protein>
    <submittedName>
        <fullName evidence="5">Uncharacterized protein</fullName>
    </submittedName>
</protein>
<dbReference type="Gene3D" id="1.10.3630.10">
    <property type="entry name" value="yeast vps74-n-term truncation variant domain like"/>
    <property type="match status" value="1"/>
</dbReference>
<keyword evidence="3" id="KW-0446">Lipid-binding</keyword>
<accession>A0ABN1GRS4</accession>
<dbReference type="InterPro" id="IPR008628">
    <property type="entry name" value="GPP34-like"/>
</dbReference>
<dbReference type="Proteomes" id="UP001500957">
    <property type="component" value="Unassembled WGS sequence"/>
</dbReference>
<evidence type="ECO:0000256" key="1">
    <source>
        <dbReference type="ARBA" id="ARBA00004255"/>
    </source>
</evidence>
<dbReference type="EMBL" id="BAAAHE010000014">
    <property type="protein sequence ID" value="GAA0617420.1"/>
    <property type="molecule type" value="Genomic_DNA"/>
</dbReference>
<comment type="caution">
    <text evidence="5">The sequence shown here is derived from an EMBL/GenBank/DDBJ whole genome shotgun (WGS) entry which is preliminary data.</text>
</comment>